<accession>A0A3N4K0C1</accession>
<dbReference type="AlphaFoldDB" id="A0A3N4K0C1"/>
<name>A0A3N4K0C1_9PEZI</name>
<gene>
    <name evidence="1" type="ORF">L873DRAFT_608691</name>
</gene>
<organism evidence="1 2">
    <name type="scientific">Choiromyces venosus 120613-1</name>
    <dbReference type="NCBI Taxonomy" id="1336337"/>
    <lineage>
        <taxon>Eukaryota</taxon>
        <taxon>Fungi</taxon>
        <taxon>Dikarya</taxon>
        <taxon>Ascomycota</taxon>
        <taxon>Pezizomycotina</taxon>
        <taxon>Pezizomycetes</taxon>
        <taxon>Pezizales</taxon>
        <taxon>Tuberaceae</taxon>
        <taxon>Choiromyces</taxon>
    </lineage>
</organism>
<sequence>MQRLQFLATVGREDDWLTIQTSFYKVYLQQTWFFFHTYLPLSNPVISGQKACSFWRVVFFFCQILLTTLNPTISKEENNPLSLQRVTLRWVPTPSSPPFHDVPSYFTALSDTGGMLPILDLTGLITIVFSQFKRLIYIIIVLCYTPRVLYCGSSRGTIVEHPNTRPPQIHRWVASGCDWPLGIHDDILIWKIFGHGRPQPVQTSSQRSPTVLSSCLF</sequence>
<proteinExistence type="predicted"/>
<evidence type="ECO:0000313" key="2">
    <source>
        <dbReference type="Proteomes" id="UP000276215"/>
    </source>
</evidence>
<dbReference type="EMBL" id="ML120371">
    <property type="protein sequence ID" value="RPB01851.1"/>
    <property type="molecule type" value="Genomic_DNA"/>
</dbReference>
<dbReference type="Proteomes" id="UP000276215">
    <property type="component" value="Unassembled WGS sequence"/>
</dbReference>
<keyword evidence="2" id="KW-1185">Reference proteome</keyword>
<protein>
    <submittedName>
        <fullName evidence="1">Uncharacterized protein</fullName>
    </submittedName>
</protein>
<reference evidence="1 2" key="1">
    <citation type="journal article" date="2018" name="Nat. Ecol. Evol.">
        <title>Pezizomycetes genomes reveal the molecular basis of ectomycorrhizal truffle lifestyle.</title>
        <authorList>
            <person name="Murat C."/>
            <person name="Payen T."/>
            <person name="Noel B."/>
            <person name="Kuo A."/>
            <person name="Morin E."/>
            <person name="Chen J."/>
            <person name="Kohler A."/>
            <person name="Krizsan K."/>
            <person name="Balestrini R."/>
            <person name="Da Silva C."/>
            <person name="Montanini B."/>
            <person name="Hainaut M."/>
            <person name="Levati E."/>
            <person name="Barry K.W."/>
            <person name="Belfiori B."/>
            <person name="Cichocki N."/>
            <person name="Clum A."/>
            <person name="Dockter R.B."/>
            <person name="Fauchery L."/>
            <person name="Guy J."/>
            <person name="Iotti M."/>
            <person name="Le Tacon F."/>
            <person name="Lindquist E.A."/>
            <person name="Lipzen A."/>
            <person name="Malagnac F."/>
            <person name="Mello A."/>
            <person name="Molinier V."/>
            <person name="Miyauchi S."/>
            <person name="Poulain J."/>
            <person name="Riccioni C."/>
            <person name="Rubini A."/>
            <person name="Sitrit Y."/>
            <person name="Splivallo R."/>
            <person name="Traeger S."/>
            <person name="Wang M."/>
            <person name="Zifcakova L."/>
            <person name="Wipf D."/>
            <person name="Zambonelli A."/>
            <person name="Paolocci F."/>
            <person name="Nowrousian M."/>
            <person name="Ottonello S."/>
            <person name="Baldrian P."/>
            <person name="Spatafora J.W."/>
            <person name="Henrissat B."/>
            <person name="Nagy L.G."/>
            <person name="Aury J.M."/>
            <person name="Wincker P."/>
            <person name="Grigoriev I.V."/>
            <person name="Bonfante P."/>
            <person name="Martin F.M."/>
        </authorList>
    </citation>
    <scope>NUCLEOTIDE SEQUENCE [LARGE SCALE GENOMIC DNA]</scope>
    <source>
        <strain evidence="1 2">120613-1</strain>
    </source>
</reference>
<evidence type="ECO:0000313" key="1">
    <source>
        <dbReference type="EMBL" id="RPB01851.1"/>
    </source>
</evidence>